<proteinExistence type="inferred from homology"/>
<dbReference type="PRINTS" id="PR00081">
    <property type="entry name" value="GDHRDH"/>
</dbReference>
<organism evidence="3 4">
    <name type="scientific">Neolewinella litorea</name>
    <dbReference type="NCBI Taxonomy" id="2562452"/>
    <lineage>
        <taxon>Bacteria</taxon>
        <taxon>Pseudomonadati</taxon>
        <taxon>Bacteroidota</taxon>
        <taxon>Saprospiria</taxon>
        <taxon>Saprospirales</taxon>
        <taxon>Lewinellaceae</taxon>
        <taxon>Neolewinella</taxon>
    </lineage>
</organism>
<evidence type="ECO:0000256" key="1">
    <source>
        <dbReference type="ARBA" id="ARBA00006484"/>
    </source>
</evidence>
<dbReference type="PANTHER" id="PTHR42760">
    <property type="entry name" value="SHORT-CHAIN DEHYDROGENASES/REDUCTASES FAMILY MEMBER"/>
    <property type="match status" value="1"/>
</dbReference>
<comment type="caution">
    <text evidence="3">The sequence shown here is derived from an EMBL/GenBank/DDBJ whole genome shotgun (WGS) entry which is preliminary data.</text>
</comment>
<name>A0A4S4NMD0_9BACT</name>
<dbReference type="Gene3D" id="3.40.50.720">
    <property type="entry name" value="NAD(P)-binding Rossmann-like Domain"/>
    <property type="match status" value="1"/>
</dbReference>
<dbReference type="SUPFAM" id="SSF51735">
    <property type="entry name" value="NAD(P)-binding Rossmann-fold domains"/>
    <property type="match status" value="1"/>
</dbReference>
<dbReference type="OrthoDB" id="9788235at2"/>
<dbReference type="InterPro" id="IPR002347">
    <property type="entry name" value="SDR_fam"/>
</dbReference>
<evidence type="ECO:0000313" key="4">
    <source>
        <dbReference type="Proteomes" id="UP000308528"/>
    </source>
</evidence>
<keyword evidence="4" id="KW-1185">Reference proteome</keyword>
<dbReference type="RefSeq" id="WP_136459652.1">
    <property type="nucleotide sequence ID" value="NZ_SRSF01000004.1"/>
</dbReference>
<sequence>MKLVNKLFSLENRTVVVGGGAGQIGFSLCKILVDAGAHVLIADIDGEMAAQKVAALEDEASRERIHVYPIDVSNKSEVHRFFQQASASHGLLYGLINCFHFKGNTRKLDTASNFFAPFEDYPEEAWDMVHEVNLKGSFLMSQAAIPYFQDNGCGVIVNISSTYGNVSANKHIYGDSGINSPVAYGTSKAALINFTRYLATHLADQNIRANCLSPGGVFNNQSEEFITNYSKLTPLGRMAKADDYQGAILFLMSDASTYMTGANLVVDGGWTAW</sequence>
<dbReference type="PANTHER" id="PTHR42760:SF133">
    <property type="entry name" value="3-OXOACYL-[ACYL-CARRIER-PROTEIN] REDUCTASE"/>
    <property type="match status" value="1"/>
</dbReference>
<dbReference type="Pfam" id="PF13561">
    <property type="entry name" value="adh_short_C2"/>
    <property type="match status" value="1"/>
</dbReference>
<dbReference type="GO" id="GO:0016616">
    <property type="term" value="F:oxidoreductase activity, acting on the CH-OH group of donors, NAD or NADP as acceptor"/>
    <property type="evidence" value="ECO:0007669"/>
    <property type="project" value="TreeGrafter"/>
</dbReference>
<dbReference type="AlphaFoldDB" id="A0A4S4NMD0"/>
<dbReference type="Proteomes" id="UP000308528">
    <property type="component" value="Unassembled WGS sequence"/>
</dbReference>
<accession>A0A4S4NMD0</accession>
<evidence type="ECO:0000256" key="2">
    <source>
        <dbReference type="ARBA" id="ARBA00023002"/>
    </source>
</evidence>
<keyword evidence="2" id="KW-0560">Oxidoreductase</keyword>
<dbReference type="InterPro" id="IPR036291">
    <property type="entry name" value="NAD(P)-bd_dom_sf"/>
</dbReference>
<protein>
    <submittedName>
        <fullName evidence="3">SDR family oxidoreductase</fullName>
    </submittedName>
</protein>
<dbReference type="PRINTS" id="PR00080">
    <property type="entry name" value="SDRFAMILY"/>
</dbReference>
<dbReference type="EMBL" id="SRSF01000004">
    <property type="protein sequence ID" value="THH39518.1"/>
    <property type="molecule type" value="Genomic_DNA"/>
</dbReference>
<dbReference type="FunFam" id="3.40.50.720:FF:000084">
    <property type="entry name" value="Short-chain dehydrogenase reductase"/>
    <property type="match status" value="1"/>
</dbReference>
<reference evidence="3 4" key="1">
    <citation type="submission" date="2019-04" db="EMBL/GenBank/DDBJ databases">
        <title>Lewinella litorea sp. nov., isolated from a marine sand.</title>
        <authorList>
            <person name="Yoon J.-H."/>
        </authorList>
    </citation>
    <scope>NUCLEOTIDE SEQUENCE [LARGE SCALE GENOMIC DNA]</scope>
    <source>
        <strain evidence="3 4">HSMS-39</strain>
    </source>
</reference>
<gene>
    <name evidence="3" type="ORF">E4021_12270</name>
</gene>
<evidence type="ECO:0000313" key="3">
    <source>
        <dbReference type="EMBL" id="THH39518.1"/>
    </source>
</evidence>
<comment type="similarity">
    <text evidence="1">Belongs to the short-chain dehydrogenases/reductases (SDR) family.</text>
</comment>